<comment type="caution">
    <text evidence="1">The sequence shown here is derived from an EMBL/GenBank/DDBJ whole genome shotgun (WGS) entry which is preliminary data.</text>
</comment>
<evidence type="ECO:0000313" key="1">
    <source>
        <dbReference type="EMBL" id="KAJ7562664.1"/>
    </source>
</evidence>
<sequence>MSRNGGAGSASPVTSKFRQAPQYSKWYCAIQRGHYAEVMRLLYADAYYLHQTGYQGRTALHAAVIGGWGEVVVEELLGMCNFGHGLESSFSKPQQSVPVGDLLDAVDDKYQQTALAMAVIIGNAKVVRTIMRAYHARDDKDDVRLDDEHEIDEWWQQRRTEERFNEQKKQRDEEQRQQFEEQERSQLRGIIQRLLKNISGSFDNAHIELLKHYCRQLRDDHNESEEYLFHMICYTDSTELRSNISESFVGSELESEFLLGLVEPERESEFDNMQWYIMQSIVEETRRTRPSLVHSLFQLQDNWGMTPLHAAVSKCNASKVCQVLELIPRDCVNARDGAGRTPLHRAAAQTMTTTKEEANETLQKLLDDPRTDVNAFFNPLQSFYPTLDDSDENLHKLREVVTPENEDFNRLQFLTALHLAVLHTHADRVQLLLKHEDMISTSFARSQVIPFSGHSRPSPSSWMPEGELGELALMTPLKMAILMEHEATLQALLQDDKVYDKGRIQNKSQSQSGVMSMSALHFAACCGYPEIVRIILDNAKFDPMVKDNGHHNALHYAADAFINHQDLLSLTNCVDLLRSYEIRSLKEGDDILKRYSKKKGCVHLLLQSDLNFIWSKGINGNTPCPGLSASAEYQTWWYEKLDNVTKDAKNQLFVAANAISVTAALVATASFIGPFQPPMNYQSDGYIHYNLLSVKIFIVFDSLSFYLAIASIMMSMIPSIPLIHGRVQSELQRTRRTVIEVAMCSLLASMMCVLISFAAATITVLPNDWKHRMLTFSIAMVGGIICLVVFQYFVRRYIKLVFYRNQIIRHSYKNQSKSVFDHVLATS</sequence>
<evidence type="ECO:0000313" key="2">
    <source>
        <dbReference type="Proteomes" id="UP001162992"/>
    </source>
</evidence>
<protein>
    <submittedName>
        <fullName evidence="1">Uncharacterized protein</fullName>
    </submittedName>
</protein>
<keyword evidence="2" id="KW-1185">Reference proteome</keyword>
<proteinExistence type="predicted"/>
<accession>A0ACC2E7V5</accession>
<reference evidence="2" key="1">
    <citation type="journal article" date="2024" name="Proc. Natl. Acad. Sci. U.S.A.">
        <title>Extraordinary preservation of gene collinearity over three hundred million years revealed in homosporous lycophytes.</title>
        <authorList>
            <person name="Li C."/>
            <person name="Wickell D."/>
            <person name="Kuo L.Y."/>
            <person name="Chen X."/>
            <person name="Nie B."/>
            <person name="Liao X."/>
            <person name="Peng D."/>
            <person name="Ji J."/>
            <person name="Jenkins J."/>
            <person name="Williams M."/>
            <person name="Shu S."/>
            <person name="Plott C."/>
            <person name="Barry K."/>
            <person name="Rajasekar S."/>
            <person name="Grimwood J."/>
            <person name="Han X."/>
            <person name="Sun S."/>
            <person name="Hou Z."/>
            <person name="He W."/>
            <person name="Dai G."/>
            <person name="Sun C."/>
            <person name="Schmutz J."/>
            <person name="Leebens-Mack J.H."/>
            <person name="Li F.W."/>
            <person name="Wang L."/>
        </authorList>
    </citation>
    <scope>NUCLEOTIDE SEQUENCE [LARGE SCALE GENOMIC DNA]</scope>
    <source>
        <strain evidence="2">cv. PW_Plant_1</strain>
    </source>
</reference>
<dbReference type="EMBL" id="CM055094">
    <property type="protein sequence ID" value="KAJ7562664.1"/>
    <property type="molecule type" value="Genomic_DNA"/>
</dbReference>
<gene>
    <name evidence="1" type="ORF">O6H91_03G079400</name>
</gene>
<name>A0ACC2E7V5_DIPCM</name>
<organism evidence="1 2">
    <name type="scientific">Diphasiastrum complanatum</name>
    <name type="common">Issler's clubmoss</name>
    <name type="synonym">Lycopodium complanatum</name>
    <dbReference type="NCBI Taxonomy" id="34168"/>
    <lineage>
        <taxon>Eukaryota</taxon>
        <taxon>Viridiplantae</taxon>
        <taxon>Streptophyta</taxon>
        <taxon>Embryophyta</taxon>
        <taxon>Tracheophyta</taxon>
        <taxon>Lycopodiopsida</taxon>
        <taxon>Lycopodiales</taxon>
        <taxon>Lycopodiaceae</taxon>
        <taxon>Lycopodioideae</taxon>
        <taxon>Diphasiastrum</taxon>
    </lineage>
</organism>
<dbReference type="Proteomes" id="UP001162992">
    <property type="component" value="Chromosome 3"/>
</dbReference>